<evidence type="ECO:0000259" key="2">
    <source>
        <dbReference type="Pfam" id="PF04773"/>
    </source>
</evidence>
<sequence>MIYKKKYVKTLIRKQIKGVLTSREAGELDACRMIYTHDEIQEMIADVLLSMEDDELSATPLDGWKPDFKAIIRKAEKRSRSGQSLWRKIGWGAAVFLPILSILFYWYATREQLPDFLHGPCAGLASDVEIPVTESIVSLRWGDTAAMQVTGRNHGEVLHKADVRVFKTEEGVLQIREVDDERRAGESAGGIAVATGRQQQAMVELPDGTRIRLNAQSTLHYAPGKEKAQQIKVRGEAYVQRPNETNTVPLIIGTSNGFVESAHGDFALLSLNNLTRAAALDGELSLHANRRDDTVLLSCYGAQGSITTHATAQKGVFKDSLKYEGIADTDAILVWTKAVRTYKDVPLREFVAQMSFWYGFRVKDYHCLPADRRITTTVCYRKDKEAVFAAIREAGVLLYESKGIISFCPEEAQLPKNMGTMLASWK</sequence>
<proteinExistence type="predicted"/>
<evidence type="ECO:0000313" key="4">
    <source>
        <dbReference type="Proteomes" id="UP000238642"/>
    </source>
</evidence>
<dbReference type="EMBL" id="PVBS01000001">
    <property type="protein sequence ID" value="PRD57033.1"/>
    <property type="molecule type" value="Genomic_DNA"/>
</dbReference>
<keyword evidence="1" id="KW-0472">Membrane</keyword>
<organism evidence="3 4">
    <name type="scientific">Sphingobacterium gobiense</name>
    <dbReference type="NCBI Taxonomy" id="1382456"/>
    <lineage>
        <taxon>Bacteria</taxon>
        <taxon>Pseudomonadati</taxon>
        <taxon>Bacteroidota</taxon>
        <taxon>Sphingobacteriia</taxon>
        <taxon>Sphingobacteriales</taxon>
        <taxon>Sphingobacteriaceae</taxon>
        <taxon>Sphingobacterium</taxon>
    </lineage>
</organism>
<reference evidence="3 4" key="1">
    <citation type="submission" date="2018-02" db="EMBL/GenBank/DDBJ databases">
        <title>The draft genome of Sphingobacterium gobiense H7.</title>
        <authorList>
            <person name="Li L."/>
            <person name="Liu L."/>
            <person name="Zhang X."/>
            <person name="Wang T."/>
            <person name="Liang L."/>
        </authorList>
    </citation>
    <scope>NUCLEOTIDE SEQUENCE [LARGE SCALE GENOMIC DNA]</scope>
    <source>
        <strain evidence="3 4">ACCC 05757</strain>
    </source>
</reference>
<dbReference type="RefSeq" id="WP_105724434.1">
    <property type="nucleotide sequence ID" value="NZ_PVBS01000001.1"/>
</dbReference>
<dbReference type="InterPro" id="IPR012373">
    <property type="entry name" value="Ferrdict_sens_TM"/>
</dbReference>
<comment type="caution">
    <text evidence="3">The sequence shown here is derived from an EMBL/GenBank/DDBJ whole genome shotgun (WGS) entry which is preliminary data.</text>
</comment>
<dbReference type="InterPro" id="IPR006860">
    <property type="entry name" value="FecR"/>
</dbReference>
<accession>A0A2S9JUV9</accession>
<dbReference type="Gene3D" id="2.60.120.1440">
    <property type="match status" value="1"/>
</dbReference>
<dbReference type="OrthoDB" id="633420at2"/>
<dbReference type="PANTHER" id="PTHR30273:SF2">
    <property type="entry name" value="PROTEIN FECR"/>
    <property type="match status" value="1"/>
</dbReference>
<name>A0A2S9JUV9_9SPHI</name>
<evidence type="ECO:0000313" key="3">
    <source>
        <dbReference type="EMBL" id="PRD57033.1"/>
    </source>
</evidence>
<protein>
    <submittedName>
        <fullName evidence="3">Iron dicitrate transport regulator FecR</fullName>
    </submittedName>
</protein>
<feature type="transmembrane region" description="Helical" evidence="1">
    <location>
        <begin position="89"/>
        <end position="108"/>
    </location>
</feature>
<keyword evidence="1" id="KW-1133">Transmembrane helix</keyword>
<feature type="domain" description="FecR protein" evidence="2">
    <location>
        <begin position="193"/>
        <end position="283"/>
    </location>
</feature>
<dbReference type="GO" id="GO:0016989">
    <property type="term" value="F:sigma factor antagonist activity"/>
    <property type="evidence" value="ECO:0007669"/>
    <property type="project" value="TreeGrafter"/>
</dbReference>
<dbReference type="AlphaFoldDB" id="A0A2S9JUV9"/>
<keyword evidence="1" id="KW-0812">Transmembrane</keyword>
<evidence type="ECO:0000256" key="1">
    <source>
        <dbReference type="SAM" id="Phobius"/>
    </source>
</evidence>
<gene>
    <name evidence="3" type="ORF">C5749_07445</name>
</gene>
<dbReference type="PANTHER" id="PTHR30273">
    <property type="entry name" value="PERIPLASMIC SIGNAL SENSOR AND SIGMA FACTOR ACTIVATOR FECR-RELATED"/>
    <property type="match status" value="1"/>
</dbReference>
<keyword evidence="4" id="KW-1185">Reference proteome</keyword>
<dbReference type="Proteomes" id="UP000238642">
    <property type="component" value="Unassembled WGS sequence"/>
</dbReference>
<dbReference type="Pfam" id="PF04773">
    <property type="entry name" value="FecR"/>
    <property type="match status" value="1"/>
</dbReference>